<evidence type="ECO:0000313" key="1">
    <source>
        <dbReference type="EMBL" id="CAG8620298.1"/>
    </source>
</evidence>
<comment type="caution">
    <text evidence="1">The sequence shown here is derived from an EMBL/GenBank/DDBJ whole genome shotgun (WGS) entry which is preliminary data.</text>
</comment>
<organism evidence="1 2">
    <name type="scientific">Cetraspora pellucida</name>
    <dbReference type="NCBI Taxonomy" id="1433469"/>
    <lineage>
        <taxon>Eukaryota</taxon>
        <taxon>Fungi</taxon>
        <taxon>Fungi incertae sedis</taxon>
        <taxon>Mucoromycota</taxon>
        <taxon>Glomeromycotina</taxon>
        <taxon>Glomeromycetes</taxon>
        <taxon>Diversisporales</taxon>
        <taxon>Gigasporaceae</taxon>
        <taxon>Cetraspora</taxon>
    </lineage>
</organism>
<gene>
    <name evidence="1" type="ORF">SPELUC_LOCUS7843</name>
</gene>
<name>A0ACA9MYM1_9GLOM</name>
<evidence type="ECO:0000313" key="2">
    <source>
        <dbReference type="Proteomes" id="UP000789366"/>
    </source>
</evidence>
<sequence>IYTDGSYKDNQKGSYTRIRVYYKDRSKEITEPLHKNLQTNNYAELYEHRGVTENETAAKLARQGAAIKMNKSKKLSSYNAFMKTNLPIIKKNNLELDYKDAFKLVASM</sequence>
<dbReference type="EMBL" id="CAJVPW010010896">
    <property type="protein sequence ID" value="CAG8620298.1"/>
    <property type="molecule type" value="Genomic_DNA"/>
</dbReference>
<reference evidence="1" key="1">
    <citation type="submission" date="2021-06" db="EMBL/GenBank/DDBJ databases">
        <authorList>
            <person name="Kallberg Y."/>
            <person name="Tangrot J."/>
            <person name="Rosling A."/>
        </authorList>
    </citation>
    <scope>NUCLEOTIDE SEQUENCE</scope>
    <source>
        <strain evidence="1">28 12/20/2015</strain>
    </source>
</reference>
<dbReference type="Proteomes" id="UP000789366">
    <property type="component" value="Unassembled WGS sequence"/>
</dbReference>
<accession>A0ACA9MYM1</accession>
<feature type="non-terminal residue" evidence="1">
    <location>
        <position position="1"/>
    </location>
</feature>
<protein>
    <submittedName>
        <fullName evidence="1">15138_t:CDS:1</fullName>
    </submittedName>
</protein>
<proteinExistence type="predicted"/>
<keyword evidence="2" id="KW-1185">Reference proteome</keyword>